<reference evidence="2 3" key="1">
    <citation type="submission" date="2016-11" db="EMBL/GenBank/DDBJ databases">
        <title>Rahnella oryzae sp. nov., isolated from rice root.</title>
        <authorList>
            <person name="Zhang X.-X."/>
            <person name="Zhang J."/>
        </authorList>
    </citation>
    <scope>NUCLEOTIDE SEQUENCE [LARGE SCALE GENOMIC DNA]</scope>
    <source>
        <strain evidence="2 3">J11-6</strain>
    </source>
</reference>
<evidence type="ECO:0000313" key="3">
    <source>
        <dbReference type="Proteomes" id="UP000216021"/>
    </source>
</evidence>
<dbReference type="STRING" id="2034155.BMI79_19250"/>
<dbReference type="Proteomes" id="UP000216021">
    <property type="component" value="Unassembled WGS sequence"/>
</dbReference>
<dbReference type="RefSeq" id="WP_076943864.1">
    <property type="nucleotide sequence ID" value="NZ_MOXD01000013.1"/>
</dbReference>
<keyword evidence="3" id="KW-1185">Reference proteome</keyword>
<evidence type="ECO:0008006" key="4">
    <source>
        <dbReference type="Google" id="ProtNLM"/>
    </source>
</evidence>
<feature type="chain" id="PRO_5013272577" description="Porin" evidence="1">
    <location>
        <begin position="26"/>
        <end position="427"/>
    </location>
</feature>
<sequence>MKKARHSSLSWIAALSVLCGHSAYGEDATLAALDLADNTKFSSTESKKLNMSAEAASSVNENGGNQQRVSLDLRWDAPLAITPSQDWRFVLANRFDSRFSPGLRSDSSVNSLKEAYLTYRVTPRLLLDAGRVNTRYGLAFGYNPTDFLGEGTVRSVTSADPETLRNNRLGNAMLRWQYLWDQAALTAIWSPKLSDRPSQQSASLDWGASNPRQRLLLVGSYKWAENLNPQGLLLAEQGRSPQLGFNLSRVLSHSTLLYTEWAGGRQPYGWQTALPESLQESRWRNRLAYGVTWSGENRLTLRAEGHYNGSADNRRALDFLASQPPYALAQGGVSFGEAPLQAQNWLMPRRSVLLQAYWKDIVDHYDINAIWQRDLQQQRNMGFAEVRRHIGPVDLALQWQKIYRFEASQVEPVRPERRWQMSLTYYF</sequence>
<keyword evidence="1" id="KW-0732">Signal</keyword>
<dbReference type="AlphaFoldDB" id="A0A1S8CG89"/>
<evidence type="ECO:0000256" key="1">
    <source>
        <dbReference type="SAM" id="SignalP"/>
    </source>
</evidence>
<evidence type="ECO:0000313" key="2">
    <source>
        <dbReference type="EMBL" id="OMQ20321.1"/>
    </source>
</evidence>
<organism evidence="2 3">
    <name type="scientific">Serratia oryzae</name>
    <dbReference type="NCBI Taxonomy" id="2034155"/>
    <lineage>
        <taxon>Bacteria</taxon>
        <taxon>Pseudomonadati</taxon>
        <taxon>Pseudomonadota</taxon>
        <taxon>Gammaproteobacteria</taxon>
        <taxon>Enterobacterales</taxon>
        <taxon>Yersiniaceae</taxon>
        <taxon>Serratia</taxon>
    </lineage>
</organism>
<dbReference type="EMBL" id="MOXD01000013">
    <property type="protein sequence ID" value="OMQ20321.1"/>
    <property type="molecule type" value="Genomic_DNA"/>
</dbReference>
<dbReference type="OrthoDB" id="6495687at2"/>
<gene>
    <name evidence="2" type="ORF">BMI79_19250</name>
</gene>
<protein>
    <recommendedName>
        <fullName evidence="4">Porin</fullName>
    </recommendedName>
</protein>
<accession>A0A1S8CG89</accession>
<name>A0A1S8CG89_9GAMM</name>
<proteinExistence type="predicted"/>
<feature type="signal peptide" evidence="1">
    <location>
        <begin position="1"/>
        <end position="25"/>
    </location>
</feature>
<comment type="caution">
    <text evidence="2">The sequence shown here is derived from an EMBL/GenBank/DDBJ whole genome shotgun (WGS) entry which is preliminary data.</text>
</comment>